<name>A0A4V6A2T7_STECR</name>
<dbReference type="AlphaFoldDB" id="A0A4V6A2T7"/>
<dbReference type="SMART" id="SM00289">
    <property type="entry name" value="WR1"/>
    <property type="match status" value="4"/>
</dbReference>
<dbReference type="Pfam" id="PF01683">
    <property type="entry name" value="EB"/>
    <property type="match status" value="1"/>
</dbReference>
<sequence>MWFLLFLLSVAICAAAQQATCTYSFQCVAGRFCHQNRCRLASCTTTEQCSIGELCHFGNVDGQYREACFPFVIEKPIAKNIASPDPYEYCPGGGKPIFALAGREYETCNTVKQCMGSGICNPLYGICCTKLRTCAYPSKPLINPLTKKAVICRMKNGPLMTCPNQAKCEQRSGFCCTNEPETGPIAPDGKPYVGQPCQVSTGCAGNAACNCLRPSICVCECPKEIGYTVDSDGKTCKRSRRRLKEKCKSDMECSAAFSECTTGGCRCKMGFQRDGAGGCKPIAYKCVSNGQAFKKNGQIQMCQTSNPHRMMYAEPIVDNNSTEILEEESQIEKRSAENVELLSDLMTTCPNDHYCVPVFDVPKEPSLYQGFCCPIPTPNNPTCPVGNAHESSSHPDYGCRACPSTHFCHSDRVATDKQICCPKPCVSLEDVYINGQCYPIAFHGDSCFMSEQCVGKNNGYRNRADVGISDDMLCLKGVCQCPKGYHHSDGLCKRLLCNVGMRAEPPVDRFGKLLTCARSSDCSQGSICDPTSKVCCRGINRCPKGFVETGEDCGTGSCHEVSDRCIVPKNSKAKICCRREY</sequence>
<organism evidence="3 4">
    <name type="scientific">Steinernema carpocapsae</name>
    <name type="common">Entomopathogenic nematode</name>
    <dbReference type="NCBI Taxonomy" id="34508"/>
    <lineage>
        <taxon>Eukaryota</taxon>
        <taxon>Metazoa</taxon>
        <taxon>Ecdysozoa</taxon>
        <taxon>Nematoda</taxon>
        <taxon>Chromadorea</taxon>
        <taxon>Rhabditida</taxon>
        <taxon>Tylenchina</taxon>
        <taxon>Panagrolaimomorpha</taxon>
        <taxon>Strongyloidoidea</taxon>
        <taxon>Steinernematidae</taxon>
        <taxon>Steinernema</taxon>
    </lineage>
</organism>
<reference evidence="3 4" key="1">
    <citation type="journal article" date="2015" name="Genome Biol.">
        <title>Comparative genomics of Steinernema reveals deeply conserved gene regulatory networks.</title>
        <authorList>
            <person name="Dillman A.R."/>
            <person name="Macchietto M."/>
            <person name="Porter C.F."/>
            <person name="Rogers A."/>
            <person name="Williams B."/>
            <person name="Antoshechkin I."/>
            <person name="Lee M.M."/>
            <person name="Goodwin Z."/>
            <person name="Lu X."/>
            <person name="Lewis E.E."/>
            <person name="Goodrich-Blair H."/>
            <person name="Stock S.P."/>
            <person name="Adams B.J."/>
            <person name="Sternberg P.W."/>
            <person name="Mortazavi A."/>
        </authorList>
    </citation>
    <scope>NUCLEOTIDE SEQUENCE [LARGE SCALE GENOMIC DNA]</scope>
    <source>
        <strain evidence="3 4">ALL</strain>
    </source>
</reference>
<dbReference type="InterPro" id="IPR006150">
    <property type="entry name" value="Cys_repeat_1"/>
</dbReference>
<keyword evidence="1" id="KW-0732">Signal</keyword>
<evidence type="ECO:0000256" key="1">
    <source>
        <dbReference type="SAM" id="SignalP"/>
    </source>
</evidence>
<dbReference type="InterPro" id="IPR006149">
    <property type="entry name" value="EB_dom"/>
</dbReference>
<keyword evidence="4" id="KW-1185">Reference proteome</keyword>
<evidence type="ECO:0000259" key="2">
    <source>
        <dbReference type="Pfam" id="PF01683"/>
    </source>
</evidence>
<evidence type="ECO:0000313" key="3">
    <source>
        <dbReference type="EMBL" id="TKR80455.1"/>
    </source>
</evidence>
<feature type="signal peptide" evidence="1">
    <location>
        <begin position="1"/>
        <end position="16"/>
    </location>
</feature>
<comment type="caution">
    <text evidence="3">The sequence shown here is derived from an EMBL/GenBank/DDBJ whole genome shotgun (WGS) entry which is preliminary data.</text>
</comment>
<dbReference type="STRING" id="34508.A0A4V6A2T7"/>
<gene>
    <name evidence="3" type="ORF">L596_014526</name>
</gene>
<feature type="domain" description="EB" evidence="2">
    <location>
        <begin position="429"/>
        <end position="492"/>
    </location>
</feature>
<accession>A0A4V6A2T7</accession>
<proteinExistence type="predicted"/>
<dbReference type="EMBL" id="AZBU02000004">
    <property type="protein sequence ID" value="TKR80455.1"/>
    <property type="molecule type" value="Genomic_DNA"/>
</dbReference>
<feature type="chain" id="PRO_5020265339" description="EB domain-containing protein" evidence="1">
    <location>
        <begin position="17"/>
        <end position="581"/>
    </location>
</feature>
<dbReference type="Proteomes" id="UP000298663">
    <property type="component" value="Unassembled WGS sequence"/>
</dbReference>
<reference evidence="3 4" key="2">
    <citation type="journal article" date="2019" name="G3 (Bethesda)">
        <title>Hybrid Assembly of the Genome of the Entomopathogenic Nematode Steinernema carpocapsae Identifies the X-Chromosome.</title>
        <authorList>
            <person name="Serra L."/>
            <person name="Macchietto M."/>
            <person name="Macias-Munoz A."/>
            <person name="McGill C.J."/>
            <person name="Rodriguez I.M."/>
            <person name="Rodriguez B."/>
            <person name="Murad R."/>
            <person name="Mortazavi A."/>
        </authorList>
    </citation>
    <scope>NUCLEOTIDE SEQUENCE [LARGE SCALE GENOMIC DNA]</scope>
    <source>
        <strain evidence="3 4">ALL</strain>
    </source>
</reference>
<dbReference type="OrthoDB" id="5853212at2759"/>
<protein>
    <recommendedName>
        <fullName evidence="2">EB domain-containing protein</fullName>
    </recommendedName>
</protein>
<evidence type="ECO:0000313" key="4">
    <source>
        <dbReference type="Proteomes" id="UP000298663"/>
    </source>
</evidence>